<dbReference type="Pfam" id="PF24872">
    <property type="entry name" value="DUF2110_N"/>
    <property type="match status" value="1"/>
</dbReference>
<dbReference type="Proteomes" id="UP000198669">
    <property type="component" value="Unassembled WGS sequence"/>
</dbReference>
<evidence type="ECO:0000313" key="5">
    <source>
        <dbReference type="EMBL" id="RNI07689.1"/>
    </source>
</evidence>
<protein>
    <submittedName>
        <fullName evidence="5">DUF2110 family protein</fullName>
    </submittedName>
</protein>
<dbReference type="STRING" id="2177.BHR79_07830"/>
<evidence type="ECO:0000313" key="8">
    <source>
        <dbReference type="Proteomes" id="UP000198669"/>
    </source>
</evidence>
<feature type="domain" description="DUF2110" evidence="1">
    <location>
        <begin position="74"/>
        <end position="155"/>
    </location>
</feature>
<reference evidence="4 7" key="1">
    <citation type="submission" date="2016-10" db="EMBL/GenBank/DDBJ databases">
        <title>Methanohalophilus halophilus.</title>
        <authorList>
            <person name="L'haridon S."/>
        </authorList>
    </citation>
    <scope>NUCLEOTIDE SEQUENCE [LARGE SCALE GENOMIC DNA]</scope>
    <source>
        <strain evidence="4 7">Z-7982</strain>
    </source>
</reference>
<feature type="domain" description="DUF2110" evidence="3">
    <location>
        <begin position="159"/>
        <end position="224"/>
    </location>
</feature>
<evidence type="ECO:0000313" key="4">
    <source>
        <dbReference type="EMBL" id="APH39398.1"/>
    </source>
</evidence>
<dbReference type="Pfam" id="PF09883">
    <property type="entry name" value="DUF2110"/>
    <property type="match status" value="1"/>
</dbReference>
<keyword evidence="7" id="KW-1185">Reference proteome</keyword>
<dbReference type="AlphaFoldDB" id="A0A1L3Q3F9"/>
<dbReference type="InterPro" id="IPR056758">
    <property type="entry name" value="DUF2110_N"/>
</dbReference>
<dbReference type="InterPro" id="IPR056757">
    <property type="entry name" value="DUF2110_C"/>
</dbReference>
<dbReference type="EMBL" id="FNMU01000007">
    <property type="protein sequence ID" value="SDW95906.1"/>
    <property type="molecule type" value="Genomic_DNA"/>
</dbReference>
<dbReference type="OrthoDB" id="120309at2157"/>
<evidence type="ECO:0000313" key="9">
    <source>
        <dbReference type="Proteomes" id="UP000267921"/>
    </source>
</evidence>
<dbReference type="KEGG" id="mhaz:BHR79_07830"/>
<evidence type="ECO:0000313" key="7">
    <source>
        <dbReference type="Proteomes" id="UP000186879"/>
    </source>
</evidence>
<name>A0A1L3Q3F9_9EURY</name>
<dbReference type="RefSeq" id="WP_072561825.1">
    <property type="nucleotide sequence ID" value="NZ_CP017921.1"/>
</dbReference>
<proteinExistence type="predicted"/>
<evidence type="ECO:0000259" key="2">
    <source>
        <dbReference type="Pfam" id="PF24872"/>
    </source>
</evidence>
<reference evidence="5 9" key="3">
    <citation type="submission" date="2018-10" db="EMBL/GenBank/DDBJ databases">
        <title>Cultivation of a novel Methanohalophilus strain from Kebrit Deep of the Red Sea and a genomic comparison of members of the genus Methanohalophilus.</title>
        <authorList>
            <person name="Guan Y."/>
            <person name="Ngugi D.K."/>
            <person name="Stingl U."/>
        </authorList>
    </citation>
    <scope>NUCLEOTIDE SEQUENCE [LARGE SCALE GENOMIC DNA]</scope>
    <source>
        <strain evidence="5 9">DSM 3094</strain>
    </source>
</reference>
<dbReference type="GeneID" id="30583668"/>
<sequence>MQTELAIKVYSNTEQTLDAIAAKFADDLKDLDMKLEIGFSKNKWVTVDADGDDAEFAIHFLKEKYGTPVYEPVAGKKYRGYIQSIKEDKIVVDIGKKLSITASGLKNLGTGSPDQVATRFGLIPYIPVKVEIVNTNEGEQVRFTGQQADKLWEWKKASTDRIIVNSVTRSQLKSVLKKTGHSRDIYGTERLGIMEHCVICRETTDGPGIVAEIGPKLNADMGVIRSEK</sequence>
<gene>
    <name evidence="4" type="ORF">BHR79_07830</name>
    <name evidence="5" type="ORF">EFE40_09045</name>
    <name evidence="6" type="ORF">SAMN04515625_1942</name>
</gene>
<evidence type="ECO:0000259" key="3">
    <source>
        <dbReference type="Pfam" id="PF24873"/>
    </source>
</evidence>
<dbReference type="EMBL" id="CP017921">
    <property type="protein sequence ID" value="APH39398.1"/>
    <property type="molecule type" value="Genomic_DNA"/>
</dbReference>
<feature type="domain" description="DUF2110" evidence="2">
    <location>
        <begin position="3"/>
        <end position="70"/>
    </location>
</feature>
<dbReference type="Pfam" id="PF24873">
    <property type="entry name" value="DUF2110_C"/>
    <property type="match status" value="1"/>
</dbReference>
<dbReference type="Proteomes" id="UP000186879">
    <property type="component" value="Chromosome"/>
</dbReference>
<evidence type="ECO:0000259" key="1">
    <source>
        <dbReference type="Pfam" id="PF09883"/>
    </source>
</evidence>
<dbReference type="InterPro" id="IPR056756">
    <property type="entry name" value="DUF2110_central"/>
</dbReference>
<organism evidence="4 7">
    <name type="scientific">Methanohalophilus halophilus</name>
    <dbReference type="NCBI Taxonomy" id="2177"/>
    <lineage>
        <taxon>Archaea</taxon>
        <taxon>Methanobacteriati</taxon>
        <taxon>Methanobacteriota</taxon>
        <taxon>Stenosarchaea group</taxon>
        <taxon>Methanomicrobia</taxon>
        <taxon>Methanosarcinales</taxon>
        <taxon>Methanosarcinaceae</taxon>
        <taxon>Methanohalophilus</taxon>
    </lineage>
</organism>
<evidence type="ECO:0000313" key="6">
    <source>
        <dbReference type="EMBL" id="SDW95906.1"/>
    </source>
</evidence>
<reference evidence="6 8" key="2">
    <citation type="submission" date="2016-10" db="EMBL/GenBank/DDBJ databases">
        <authorList>
            <person name="de Groot N.N."/>
        </authorList>
    </citation>
    <scope>NUCLEOTIDE SEQUENCE [LARGE SCALE GENOMIC DNA]</scope>
    <source>
        <strain evidence="6 8">Z-7982</strain>
    </source>
</reference>
<dbReference type="EMBL" id="RJJG01000007">
    <property type="protein sequence ID" value="RNI07689.1"/>
    <property type="molecule type" value="Genomic_DNA"/>
</dbReference>
<dbReference type="Proteomes" id="UP000267921">
    <property type="component" value="Unassembled WGS sequence"/>
</dbReference>
<accession>A0A1L3Q3F9</accession>